<dbReference type="AlphaFoldDB" id="A0A402C2U6"/>
<evidence type="ECO:0000313" key="2">
    <source>
        <dbReference type="Proteomes" id="UP000287519"/>
    </source>
</evidence>
<protein>
    <submittedName>
        <fullName evidence="1">Uncharacterized protein</fullName>
    </submittedName>
</protein>
<comment type="caution">
    <text evidence="1">The sequence shown here is derived from an EMBL/GenBank/DDBJ whole genome shotgun (WGS) entry which is preliminary data.</text>
</comment>
<dbReference type="Proteomes" id="UP000287519">
    <property type="component" value="Unassembled WGS sequence"/>
</dbReference>
<evidence type="ECO:0000313" key="1">
    <source>
        <dbReference type="EMBL" id="GCE37960.1"/>
    </source>
</evidence>
<dbReference type="EMBL" id="BHYM01000013">
    <property type="protein sequence ID" value="GCE37960.1"/>
    <property type="molecule type" value="Genomic_DNA"/>
</dbReference>
<organism evidence="1 2">
    <name type="scientific">Rhodococcus wratislaviensis</name>
    <name type="common">Tsukamurella wratislaviensis</name>
    <dbReference type="NCBI Taxonomy" id="44752"/>
    <lineage>
        <taxon>Bacteria</taxon>
        <taxon>Bacillati</taxon>
        <taxon>Actinomycetota</taxon>
        <taxon>Actinomycetes</taxon>
        <taxon>Mycobacteriales</taxon>
        <taxon>Nocardiaceae</taxon>
        <taxon>Rhodococcus</taxon>
    </lineage>
</organism>
<reference evidence="1 2" key="1">
    <citation type="submission" date="2018-11" db="EMBL/GenBank/DDBJ databases">
        <title>Microbial catabolism of amino acid.</title>
        <authorList>
            <person name="Hibi M."/>
            <person name="Ogawa J."/>
        </authorList>
    </citation>
    <scope>NUCLEOTIDE SEQUENCE [LARGE SCALE GENOMIC DNA]</scope>
    <source>
        <strain evidence="1 2">C31-06</strain>
    </source>
</reference>
<accession>A0A402C2U6</accession>
<gene>
    <name evidence="1" type="ORF">Rhow_000844</name>
</gene>
<sequence length="38" mass="4168">MFTIASIDGDETLIESIASTPGTYPFHCKLKRLVPVES</sequence>
<keyword evidence="2" id="KW-1185">Reference proteome</keyword>
<proteinExistence type="predicted"/>
<name>A0A402C2U6_RHOWR</name>